<evidence type="ECO:0000313" key="9">
    <source>
        <dbReference type="Proteomes" id="UP000800092"/>
    </source>
</evidence>
<dbReference type="Pfam" id="PF20684">
    <property type="entry name" value="Fung_rhodopsin"/>
    <property type="match status" value="1"/>
</dbReference>
<comment type="subcellular location">
    <subcellularLocation>
        <location evidence="1">Membrane</location>
        <topology evidence="1">Multi-pass membrane protein</topology>
    </subcellularLocation>
</comment>
<dbReference type="PANTHER" id="PTHR33048:SF47">
    <property type="entry name" value="INTEGRAL MEMBRANE PROTEIN-RELATED"/>
    <property type="match status" value="1"/>
</dbReference>
<feature type="transmembrane region" description="Helical" evidence="6">
    <location>
        <begin position="56"/>
        <end position="76"/>
    </location>
</feature>
<dbReference type="InterPro" id="IPR049326">
    <property type="entry name" value="Rhodopsin_dom_fungi"/>
</dbReference>
<keyword evidence="4 6" id="KW-0472">Membrane</keyword>
<evidence type="ECO:0000256" key="5">
    <source>
        <dbReference type="ARBA" id="ARBA00038359"/>
    </source>
</evidence>
<evidence type="ECO:0000256" key="3">
    <source>
        <dbReference type="ARBA" id="ARBA00022989"/>
    </source>
</evidence>
<keyword evidence="3 6" id="KW-1133">Transmembrane helix</keyword>
<evidence type="ECO:0000259" key="7">
    <source>
        <dbReference type="Pfam" id="PF20684"/>
    </source>
</evidence>
<sequence length="253" mass="28266">MMADKSPSTPVNPHKLGRDGVAALIVFTFLTLLSTLAVIARFVARKMRAGIGWDDWTSLAALTTSYGFIIASVVALKDGHAGYHITQYNDQELEVGYKTDLAGTWTYTFAIALPKISALIMYSRIFPVRSLQIWKWTLGSIFTGYVIAGLVTNMLELSPLEAQRGSWAPHFTSIQEKPFDIIMSIINIVLDIVILAIPQTRIWKLQMTARRKILISLLFLLWGLVCISSVMRTISLETLNTRDVPYTILDSVI</sequence>
<reference evidence="8" key="1">
    <citation type="journal article" date="2020" name="Stud. Mycol.">
        <title>101 Dothideomycetes genomes: a test case for predicting lifestyles and emergence of pathogens.</title>
        <authorList>
            <person name="Haridas S."/>
            <person name="Albert R."/>
            <person name="Binder M."/>
            <person name="Bloem J."/>
            <person name="Labutti K."/>
            <person name="Salamov A."/>
            <person name="Andreopoulos B."/>
            <person name="Baker S."/>
            <person name="Barry K."/>
            <person name="Bills G."/>
            <person name="Bluhm B."/>
            <person name="Cannon C."/>
            <person name="Castanera R."/>
            <person name="Culley D."/>
            <person name="Daum C."/>
            <person name="Ezra D."/>
            <person name="Gonzalez J."/>
            <person name="Henrissat B."/>
            <person name="Kuo A."/>
            <person name="Liang C."/>
            <person name="Lipzen A."/>
            <person name="Lutzoni F."/>
            <person name="Magnuson J."/>
            <person name="Mondo S."/>
            <person name="Nolan M."/>
            <person name="Ohm R."/>
            <person name="Pangilinan J."/>
            <person name="Park H.-J."/>
            <person name="Ramirez L."/>
            <person name="Alfaro M."/>
            <person name="Sun H."/>
            <person name="Tritt A."/>
            <person name="Yoshinaga Y."/>
            <person name="Zwiers L.-H."/>
            <person name="Turgeon B."/>
            <person name="Goodwin S."/>
            <person name="Spatafora J."/>
            <person name="Crous P."/>
            <person name="Grigoriev I."/>
        </authorList>
    </citation>
    <scope>NUCLEOTIDE SEQUENCE</scope>
    <source>
        <strain evidence="8">Tuck. ex Michener</strain>
    </source>
</reference>
<dbReference type="GO" id="GO:0016020">
    <property type="term" value="C:membrane"/>
    <property type="evidence" value="ECO:0007669"/>
    <property type="project" value="UniProtKB-SubCell"/>
</dbReference>
<evidence type="ECO:0000256" key="4">
    <source>
        <dbReference type="ARBA" id="ARBA00023136"/>
    </source>
</evidence>
<evidence type="ECO:0000256" key="6">
    <source>
        <dbReference type="SAM" id="Phobius"/>
    </source>
</evidence>
<gene>
    <name evidence="8" type="ORF">EV356DRAFT_172994</name>
</gene>
<organism evidence="8 9">
    <name type="scientific">Viridothelium virens</name>
    <name type="common">Speckled blister lichen</name>
    <name type="synonym">Trypethelium virens</name>
    <dbReference type="NCBI Taxonomy" id="1048519"/>
    <lineage>
        <taxon>Eukaryota</taxon>
        <taxon>Fungi</taxon>
        <taxon>Dikarya</taxon>
        <taxon>Ascomycota</taxon>
        <taxon>Pezizomycotina</taxon>
        <taxon>Dothideomycetes</taxon>
        <taxon>Dothideomycetes incertae sedis</taxon>
        <taxon>Trypetheliales</taxon>
        <taxon>Trypetheliaceae</taxon>
        <taxon>Viridothelium</taxon>
    </lineage>
</organism>
<proteinExistence type="inferred from homology"/>
<feature type="transmembrane region" description="Helical" evidence="6">
    <location>
        <begin position="134"/>
        <end position="155"/>
    </location>
</feature>
<feature type="transmembrane region" description="Helical" evidence="6">
    <location>
        <begin position="104"/>
        <end position="122"/>
    </location>
</feature>
<keyword evidence="2 6" id="KW-0812">Transmembrane</keyword>
<dbReference type="InterPro" id="IPR052337">
    <property type="entry name" value="SAT4-like"/>
</dbReference>
<name>A0A6A6H7S5_VIRVR</name>
<dbReference type="Proteomes" id="UP000800092">
    <property type="component" value="Unassembled WGS sequence"/>
</dbReference>
<protein>
    <recommendedName>
        <fullName evidence="7">Rhodopsin domain-containing protein</fullName>
    </recommendedName>
</protein>
<feature type="transmembrane region" description="Helical" evidence="6">
    <location>
        <begin position="181"/>
        <end position="201"/>
    </location>
</feature>
<feature type="domain" description="Rhodopsin" evidence="7">
    <location>
        <begin position="40"/>
        <end position="252"/>
    </location>
</feature>
<dbReference type="EMBL" id="ML991800">
    <property type="protein sequence ID" value="KAF2234164.1"/>
    <property type="molecule type" value="Genomic_DNA"/>
</dbReference>
<feature type="transmembrane region" description="Helical" evidence="6">
    <location>
        <begin position="20"/>
        <end position="44"/>
    </location>
</feature>
<dbReference type="OrthoDB" id="4682787at2759"/>
<feature type="transmembrane region" description="Helical" evidence="6">
    <location>
        <begin position="213"/>
        <end position="234"/>
    </location>
</feature>
<evidence type="ECO:0000313" key="8">
    <source>
        <dbReference type="EMBL" id="KAF2234164.1"/>
    </source>
</evidence>
<dbReference type="PANTHER" id="PTHR33048">
    <property type="entry name" value="PTH11-LIKE INTEGRAL MEMBRANE PROTEIN (AFU_ORTHOLOGUE AFUA_5G11245)"/>
    <property type="match status" value="1"/>
</dbReference>
<comment type="similarity">
    <text evidence="5">Belongs to the SAT4 family.</text>
</comment>
<evidence type="ECO:0000256" key="1">
    <source>
        <dbReference type="ARBA" id="ARBA00004141"/>
    </source>
</evidence>
<dbReference type="AlphaFoldDB" id="A0A6A6H7S5"/>
<keyword evidence="9" id="KW-1185">Reference proteome</keyword>
<evidence type="ECO:0000256" key="2">
    <source>
        <dbReference type="ARBA" id="ARBA00022692"/>
    </source>
</evidence>
<accession>A0A6A6H7S5</accession>